<dbReference type="InterPro" id="IPR022237">
    <property type="entry name" value="PsiD-like"/>
</dbReference>
<evidence type="ECO:0000259" key="5">
    <source>
        <dbReference type="Pfam" id="PF12588"/>
    </source>
</evidence>
<dbReference type="GO" id="GO:0004609">
    <property type="term" value="F:phosphatidylserine decarboxylase activity"/>
    <property type="evidence" value="ECO:0007669"/>
    <property type="project" value="InterPro"/>
</dbReference>
<name>A0AA39D1N1_9EURO</name>
<evidence type="ECO:0000256" key="2">
    <source>
        <dbReference type="ARBA" id="ARBA00023239"/>
    </source>
</evidence>
<feature type="region of interest" description="Disordered" evidence="3">
    <location>
        <begin position="51"/>
        <end position="93"/>
    </location>
</feature>
<evidence type="ECO:0000313" key="6">
    <source>
        <dbReference type="EMBL" id="KAJ9643332.1"/>
    </source>
</evidence>
<evidence type="ECO:0000256" key="4">
    <source>
        <dbReference type="SAM" id="Phobius"/>
    </source>
</evidence>
<evidence type="ECO:0000256" key="1">
    <source>
        <dbReference type="ARBA" id="ARBA00022793"/>
    </source>
</evidence>
<feature type="region of interest" description="Disordered" evidence="3">
    <location>
        <begin position="480"/>
        <end position="507"/>
    </location>
</feature>
<evidence type="ECO:0000313" key="7">
    <source>
        <dbReference type="Proteomes" id="UP001172681"/>
    </source>
</evidence>
<feature type="compositionally biased region" description="Basic and acidic residues" evidence="3">
    <location>
        <begin position="55"/>
        <end position="77"/>
    </location>
</feature>
<feature type="region of interest" description="Disordered" evidence="3">
    <location>
        <begin position="1"/>
        <end position="27"/>
    </location>
</feature>
<dbReference type="EMBL" id="JAPDRN010000008">
    <property type="protein sequence ID" value="KAJ9643332.1"/>
    <property type="molecule type" value="Genomic_DNA"/>
</dbReference>
<feature type="region of interest" description="Disordered" evidence="3">
    <location>
        <begin position="423"/>
        <end position="443"/>
    </location>
</feature>
<dbReference type="PANTHER" id="PTHR10067">
    <property type="entry name" value="PHOSPHATIDYLSERINE DECARBOXYLASE"/>
    <property type="match status" value="1"/>
</dbReference>
<feature type="transmembrane region" description="Helical" evidence="4">
    <location>
        <begin position="536"/>
        <end position="558"/>
    </location>
</feature>
<dbReference type="GO" id="GO:0006646">
    <property type="term" value="P:phosphatidylethanolamine biosynthetic process"/>
    <property type="evidence" value="ECO:0007669"/>
    <property type="project" value="TreeGrafter"/>
</dbReference>
<keyword evidence="4" id="KW-0472">Membrane</keyword>
<accession>A0AA39D1N1</accession>
<dbReference type="Proteomes" id="UP001172681">
    <property type="component" value="Unassembled WGS sequence"/>
</dbReference>
<keyword evidence="4" id="KW-1133">Transmembrane helix</keyword>
<feature type="compositionally biased region" description="Basic and acidic residues" evidence="3">
    <location>
        <begin position="280"/>
        <end position="291"/>
    </location>
</feature>
<reference evidence="6" key="1">
    <citation type="submission" date="2022-10" db="EMBL/GenBank/DDBJ databases">
        <title>Culturing micro-colonial fungi from biological soil crusts in the Mojave desert and describing Neophaeococcomyces mojavensis, and introducing the new genera and species Taxawa tesnikishii.</title>
        <authorList>
            <person name="Kurbessoian T."/>
            <person name="Stajich J.E."/>
        </authorList>
    </citation>
    <scope>NUCLEOTIDE SEQUENCE</scope>
    <source>
        <strain evidence="6">TK_35</strain>
    </source>
</reference>
<feature type="compositionally biased region" description="Polar residues" evidence="3">
    <location>
        <begin position="1"/>
        <end position="12"/>
    </location>
</feature>
<dbReference type="GO" id="GO:0005739">
    <property type="term" value="C:mitochondrion"/>
    <property type="evidence" value="ECO:0007669"/>
    <property type="project" value="TreeGrafter"/>
</dbReference>
<organism evidence="6 7">
    <name type="scientific">Knufia peltigerae</name>
    <dbReference type="NCBI Taxonomy" id="1002370"/>
    <lineage>
        <taxon>Eukaryota</taxon>
        <taxon>Fungi</taxon>
        <taxon>Dikarya</taxon>
        <taxon>Ascomycota</taxon>
        <taxon>Pezizomycotina</taxon>
        <taxon>Eurotiomycetes</taxon>
        <taxon>Chaetothyriomycetidae</taxon>
        <taxon>Chaetothyriales</taxon>
        <taxon>Trichomeriaceae</taxon>
        <taxon>Knufia</taxon>
    </lineage>
</organism>
<feature type="domain" description="L-tryptophan decarboxylase PsiD-like" evidence="5">
    <location>
        <begin position="991"/>
        <end position="1134"/>
    </location>
</feature>
<dbReference type="PANTHER" id="PTHR10067:SF9">
    <property type="entry name" value="PHOSPHATIDYLSERINE DECARBOXYLASE FAMILY PROTEIN (AFU_ORTHOLOGUE AFUA_7G01730)"/>
    <property type="match status" value="1"/>
</dbReference>
<feature type="region of interest" description="Disordered" evidence="3">
    <location>
        <begin position="850"/>
        <end position="872"/>
    </location>
</feature>
<keyword evidence="1" id="KW-0210">Decarboxylase</keyword>
<evidence type="ECO:0000256" key="3">
    <source>
        <dbReference type="SAM" id="MobiDB-lite"/>
    </source>
</evidence>
<dbReference type="Pfam" id="PF02666">
    <property type="entry name" value="PS_Dcarbxylase"/>
    <property type="match status" value="1"/>
</dbReference>
<feature type="region of interest" description="Disordered" evidence="3">
    <location>
        <begin position="280"/>
        <end position="310"/>
    </location>
</feature>
<keyword evidence="2" id="KW-0456">Lyase</keyword>
<gene>
    <name evidence="6" type="ORF">H2204_002228</name>
</gene>
<sequence>MRKVRPSSSIYSVHSGLNDPRREALPPVPVVPQIHKKDRMPVARASVVQGIYESKPNHEDDIAYEEDKGTRYPESVRRASSGSQEHILPKEDDKARHRSQGWWNLMLSPMLSRKGTISERVRANDSERPPMPPISTLNEVDKHSSVSSLFAESPETPRRLGLASPRASISARWTFWAKSRGVEEQHHDKMVDPSQLQTDNTSALDAQRNLPLETLAGAEVGLAAEYYHACAVEQLSGVRYFECNNHSCTKRLPQLHSIFEHEERGNPTSHEVDAEKSLKGTKLDGTTENRVKSLASIQSEPEELSPNVRDANTGTVTKARAIGAPAIATSAVMEAICEDESSSAREMQDDIQSPPAQVRGLSKRTTRQIAQLPSSVAVMPREVIQAAVQSPGPISPATQQAMRSQGDVPMSEISHPSNSHAIRSLEQTRKPAENQTWDQTQPASVTVHHHTTYSERFVPAPAPAPFLYEARKSPEVHAMPATLNRDMSESTSQKPASTKRRNSDVSKKPGVFAKIKSLFKKGEKIEADSKSKKRKWTLIVAVPLLLIVIACILLATLLTRHGDGTPVQSQWLNLTGYPPIPTGISTIAMPDAVLEQPRCVAPTTMWSCALPKEDQAEIAPNNPDQPNFRFEITFKNGTVPANMTIPVKDLRKRSEDLGRRASDPFTNDLFDPNPTAPSRADQIFMGNTTDNITEPFQGEGTPFFMTFLPVFPLDPFNSTQSAFTSSKLLSSRDGNNSNIIPAPDVLDDGSAAPANLLPTSPYPTSQPIKLYNRGQQDEHFGFYMYYDKAIFLRSTAALNTSGFSVNDGIDPADQNGGCTRDQSRLRCTLSQTRFLVRIWTNPAFGGALLSPTTSNNNSGPGNSSATDFNRPGSFPYPTTIRLDRHGGNINKKAVYCYGVDDLQVIQDGVKGIVPELRGVGGHLINPAPPLVEEGGAGGGNPTADDDFDPEAGGIDGGTGGIGEWLPHDHRAHKEWLAGVIDHVDRNPTDLHPVVQEFQDLIENNTRVWLLFSSMFEQIPNKEPYRTDPRGREAGQPTIRDHVHMLRVINHLLTTAPSWNDKSERVGLVGLPFNALFDWPMGTKSGFAVFLDPEVNVMLKKVLNAWADFLGSPDSAYVLEKDTKGSWFSPHGHDELQYTANVGRTDYKFEEMFQCDPSDPHMGYTSWDHFFTRLFKEGVRPVASPDDGAVIANACESKTFNVARDVKRRDKFWLKGQPYSVVDMLARDPLAERFVGGTVYQAFLSALSYHRWHAPVSGKLVKAYVVDGTYYSEPLFEDFGPGGRSADPEGQVTSQGYLTATATRAVMFFEADNPDIGLMAFLGVGMCEVSTCDVTVEEGQHVDKGDEIGMFHFGGSTHCLLFRKGVELDGFPGLQPEHNVAVRSELARVRTKSK</sequence>
<proteinExistence type="predicted"/>
<dbReference type="InterPro" id="IPR003817">
    <property type="entry name" value="PS_Dcarbxylase"/>
</dbReference>
<feature type="compositionally biased region" description="Low complexity" evidence="3">
    <location>
        <begin position="850"/>
        <end position="864"/>
    </location>
</feature>
<keyword evidence="7" id="KW-1185">Reference proteome</keyword>
<keyword evidence="4" id="KW-0812">Transmembrane</keyword>
<comment type="caution">
    <text evidence="6">The sequence shown here is derived from an EMBL/GenBank/DDBJ whole genome shotgun (WGS) entry which is preliminary data.</text>
</comment>
<protein>
    <recommendedName>
        <fullName evidence="5">L-tryptophan decarboxylase PsiD-like domain-containing protein</fullName>
    </recommendedName>
</protein>
<feature type="compositionally biased region" description="Polar residues" evidence="3">
    <location>
        <begin position="433"/>
        <end position="443"/>
    </location>
</feature>
<dbReference type="Pfam" id="PF12588">
    <property type="entry name" value="PSDC"/>
    <property type="match status" value="1"/>
</dbReference>